<evidence type="ECO:0000313" key="2">
    <source>
        <dbReference type="EMBL" id="MFK2824711.1"/>
    </source>
</evidence>
<protein>
    <submittedName>
        <fullName evidence="2">Nuclease-related domain-containing protein</fullName>
    </submittedName>
</protein>
<dbReference type="EMBL" id="JAUIYO010000001">
    <property type="protein sequence ID" value="MFK2824711.1"/>
    <property type="molecule type" value="Genomic_DNA"/>
</dbReference>
<gene>
    <name evidence="2" type="ORF">QYG89_03220</name>
</gene>
<evidence type="ECO:0000313" key="3">
    <source>
        <dbReference type="Proteomes" id="UP001619911"/>
    </source>
</evidence>
<organism evidence="2 3">
    <name type="scientific">Bacillus lumedeiriae</name>
    <dbReference type="NCBI Taxonomy" id="3058829"/>
    <lineage>
        <taxon>Bacteria</taxon>
        <taxon>Bacillati</taxon>
        <taxon>Bacillota</taxon>
        <taxon>Bacilli</taxon>
        <taxon>Bacillales</taxon>
        <taxon>Bacillaceae</taxon>
        <taxon>Bacillus</taxon>
    </lineage>
</organism>
<sequence length="325" mass="38591">MAQLIKLQDYISRYETDIYHYPARFVRLKKQQWESMRQYWERNRLGEEPAVVSAEEPEEELDEPGVIKKLKLLFWKEKEEEAASVQEEEPSIFETIELNGVANLEELKHKFLDQLFTFQVKWASSTVREKSYIDAKYFHDERLKFFLQRLPDNYLVLYEPVLRLKKAPVELDVILLTPTEAWCLTFLEEEEQSVYIGSGERFWMKRSGEKEGRLLSPVLAVSRMEAVLKHLFQQQTLDYPIRKAIVSRNGFIDYPDAPFGLEVIDYRSFPTWFTRMRNLSSPLKTIQLKAAKSVLDFGQTTSVRRPEWDEDHDFLFISETEEQEH</sequence>
<dbReference type="Pfam" id="PF08378">
    <property type="entry name" value="NERD"/>
    <property type="match status" value="1"/>
</dbReference>
<dbReference type="Proteomes" id="UP001619911">
    <property type="component" value="Unassembled WGS sequence"/>
</dbReference>
<reference evidence="2 3" key="1">
    <citation type="submission" date="2023-07" db="EMBL/GenBank/DDBJ databases">
        <title>Bacillus lucianemedeirus sp. nov, a new species isolated from an immunobiological production facility.</title>
        <authorList>
            <person name="Costa L.V."/>
            <person name="Miranda R.V.S.L."/>
            <person name="Brandao M.L.L."/>
            <person name="Reis C.M.F."/>
            <person name="Frazao A.M."/>
            <person name="Cruz F.V."/>
            <person name="Baio P.V.P."/>
            <person name="Veras J.F.C."/>
            <person name="Ramos J.N."/>
            <person name="Vieira V."/>
        </authorList>
    </citation>
    <scope>NUCLEOTIDE SEQUENCE [LARGE SCALE GENOMIC DNA]</scope>
    <source>
        <strain evidence="2 3">B190/17</strain>
    </source>
</reference>
<dbReference type="RefSeq" id="WP_404314475.1">
    <property type="nucleotide sequence ID" value="NZ_JAUIYO010000001.1"/>
</dbReference>
<dbReference type="InterPro" id="IPR012397">
    <property type="entry name" value="Pullulanase"/>
</dbReference>
<keyword evidence="3" id="KW-1185">Reference proteome</keyword>
<accession>A0ABW8I5J9</accession>
<comment type="caution">
    <text evidence="2">The sequence shown here is derived from an EMBL/GenBank/DDBJ whole genome shotgun (WGS) entry which is preliminary data.</text>
</comment>
<evidence type="ECO:0000259" key="1">
    <source>
        <dbReference type="Pfam" id="PF08378"/>
    </source>
</evidence>
<name>A0ABW8I5J9_9BACI</name>
<dbReference type="PIRSF" id="PIRSF012560">
    <property type="entry name" value="Pullulanase"/>
    <property type="match status" value="1"/>
</dbReference>
<dbReference type="InterPro" id="IPR011528">
    <property type="entry name" value="NERD"/>
</dbReference>
<feature type="domain" description="NERD" evidence="1">
    <location>
        <begin position="139"/>
        <end position="246"/>
    </location>
</feature>
<proteinExistence type="predicted"/>